<dbReference type="STRING" id="364200.SAMN04488515_2585"/>
<keyword evidence="2 3" id="KW-0732">Signal</keyword>
<accession>A0A1I0REQ8</accession>
<evidence type="ECO:0000256" key="1">
    <source>
        <dbReference type="ARBA" id="ARBA00010634"/>
    </source>
</evidence>
<organism evidence="4 5">
    <name type="scientific">Cognatiyoonia koreensis</name>
    <dbReference type="NCBI Taxonomy" id="364200"/>
    <lineage>
        <taxon>Bacteria</taxon>
        <taxon>Pseudomonadati</taxon>
        <taxon>Pseudomonadota</taxon>
        <taxon>Alphaproteobacteria</taxon>
        <taxon>Rhodobacterales</taxon>
        <taxon>Paracoccaceae</taxon>
        <taxon>Cognatiyoonia</taxon>
    </lineage>
</organism>
<reference evidence="4 5" key="1">
    <citation type="submission" date="2016-10" db="EMBL/GenBank/DDBJ databases">
        <authorList>
            <person name="de Groot N.N."/>
        </authorList>
    </citation>
    <scope>NUCLEOTIDE SEQUENCE [LARGE SCALE GENOMIC DNA]</scope>
    <source>
        <strain evidence="4 5">DSM 17925</strain>
    </source>
</reference>
<dbReference type="GO" id="GO:0016020">
    <property type="term" value="C:membrane"/>
    <property type="evidence" value="ECO:0007669"/>
    <property type="project" value="InterPro"/>
</dbReference>
<feature type="signal peptide" evidence="3">
    <location>
        <begin position="1"/>
        <end position="20"/>
    </location>
</feature>
<dbReference type="PROSITE" id="PS51257">
    <property type="entry name" value="PROKAR_LIPOPROTEIN"/>
    <property type="match status" value="1"/>
</dbReference>
<dbReference type="EMBL" id="FOIZ01000002">
    <property type="protein sequence ID" value="SEW39333.1"/>
    <property type="molecule type" value="Genomic_DNA"/>
</dbReference>
<name>A0A1I0REQ8_9RHOB</name>
<dbReference type="PANTHER" id="PTHR30035:SF3">
    <property type="entry name" value="INTERMEMBRANE PHOSPHOLIPID TRANSPORT SYSTEM LIPOPROTEIN MLAA"/>
    <property type="match status" value="1"/>
</dbReference>
<comment type="similarity">
    <text evidence="1">Belongs to the MlaA family.</text>
</comment>
<dbReference type="Proteomes" id="UP000199167">
    <property type="component" value="Unassembled WGS sequence"/>
</dbReference>
<protein>
    <submittedName>
        <fullName evidence="4">Phospholipid-binding lipoprotein MlaA</fullName>
    </submittedName>
</protein>
<evidence type="ECO:0000256" key="3">
    <source>
        <dbReference type="SAM" id="SignalP"/>
    </source>
</evidence>
<dbReference type="AlphaFoldDB" id="A0A1I0REQ8"/>
<sequence>MPLRLALPTVLVLLSACAPAPDGVTVHDPYEEQNRRVHEFNKAIDERVFGQLGGSGESIDPELKQTVVNFADNVALPGMVLNGLLQADIGGAATNTMRFLINTTVGVGGLLDPAGAIGLTEEETDFGETLAVWNFPEGAYLELPILGPSTERAFAGRIVDAIIDPLDSVGTRPQKDYGTLSTLAGRAIKRDQFGDTIDSVLRDSADSYAQQRLIYLQNRRFELGTTPESESVDPYDELFGDQ</sequence>
<evidence type="ECO:0000256" key="2">
    <source>
        <dbReference type="ARBA" id="ARBA00022729"/>
    </source>
</evidence>
<proteinExistence type="inferred from homology"/>
<dbReference type="InterPro" id="IPR007428">
    <property type="entry name" value="MlaA"/>
</dbReference>
<dbReference type="GO" id="GO:0120010">
    <property type="term" value="P:intermembrane phospholipid transfer"/>
    <property type="evidence" value="ECO:0007669"/>
    <property type="project" value="TreeGrafter"/>
</dbReference>
<dbReference type="Pfam" id="PF04333">
    <property type="entry name" value="MlaA"/>
    <property type="match status" value="1"/>
</dbReference>
<keyword evidence="5" id="KW-1185">Reference proteome</keyword>
<evidence type="ECO:0000313" key="4">
    <source>
        <dbReference type="EMBL" id="SEW39333.1"/>
    </source>
</evidence>
<dbReference type="PANTHER" id="PTHR30035">
    <property type="entry name" value="LIPOPROTEIN VACJ-RELATED"/>
    <property type="match status" value="1"/>
</dbReference>
<keyword evidence="4" id="KW-0449">Lipoprotein</keyword>
<feature type="chain" id="PRO_5011503655" evidence="3">
    <location>
        <begin position="21"/>
        <end position="242"/>
    </location>
</feature>
<gene>
    <name evidence="4" type="ORF">SAMN04488515_2585</name>
</gene>
<evidence type="ECO:0000313" key="5">
    <source>
        <dbReference type="Proteomes" id="UP000199167"/>
    </source>
</evidence>
<dbReference type="PRINTS" id="PR01805">
    <property type="entry name" value="VACJLIPOPROT"/>
</dbReference>